<feature type="compositionally biased region" description="Low complexity" evidence="4">
    <location>
        <begin position="537"/>
        <end position="547"/>
    </location>
</feature>
<dbReference type="Gene3D" id="3.30.300.30">
    <property type="match status" value="1"/>
</dbReference>
<feature type="transmembrane region" description="Helical" evidence="5">
    <location>
        <begin position="1152"/>
        <end position="1179"/>
    </location>
</feature>
<dbReference type="InterPro" id="IPR045851">
    <property type="entry name" value="AMP-bd_C_sf"/>
</dbReference>
<feature type="compositionally biased region" description="Low complexity" evidence="4">
    <location>
        <begin position="1345"/>
        <end position="1357"/>
    </location>
</feature>
<dbReference type="NCBIfam" id="TIGR01733">
    <property type="entry name" value="AA-adenyl-dom"/>
    <property type="match status" value="1"/>
</dbReference>
<accession>G3JS79</accession>
<dbReference type="SUPFAM" id="SSF47336">
    <property type="entry name" value="ACP-like"/>
    <property type="match status" value="1"/>
</dbReference>
<keyword evidence="8" id="KW-1185">Reference proteome</keyword>
<dbReference type="Gene3D" id="2.160.10.10">
    <property type="entry name" value="Hexapeptide repeat proteins"/>
    <property type="match status" value="2"/>
</dbReference>
<dbReference type="Proteomes" id="UP000001610">
    <property type="component" value="Unassembled WGS sequence"/>
</dbReference>
<dbReference type="KEGG" id="cmt:CCM_08771"/>
<feature type="transmembrane region" description="Helical" evidence="5">
    <location>
        <begin position="868"/>
        <end position="893"/>
    </location>
</feature>
<keyword evidence="3" id="KW-0436">Ligase</keyword>
<dbReference type="RefSeq" id="XP_006673970.1">
    <property type="nucleotide sequence ID" value="XM_006673907.1"/>
</dbReference>
<evidence type="ECO:0000256" key="4">
    <source>
        <dbReference type="SAM" id="MobiDB-lite"/>
    </source>
</evidence>
<dbReference type="InterPro" id="IPR009081">
    <property type="entry name" value="PP-bd_ACP"/>
</dbReference>
<protein>
    <submittedName>
        <fullName evidence="7">Non-ribosomal peptide synthetase</fullName>
    </submittedName>
</protein>
<feature type="transmembrane region" description="Helical" evidence="5">
    <location>
        <begin position="633"/>
        <end position="655"/>
    </location>
</feature>
<keyword evidence="5" id="KW-0812">Transmembrane</keyword>
<dbReference type="InterPro" id="IPR036736">
    <property type="entry name" value="ACP-like_sf"/>
</dbReference>
<dbReference type="PANTHER" id="PTHR45527">
    <property type="entry name" value="NONRIBOSOMAL PEPTIDE SYNTHETASE"/>
    <property type="match status" value="1"/>
</dbReference>
<evidence type="ECO:0000259" key="6">
    <source>
        <dbReference type="PROSITE" id="PS50075"/>
    </source>
</evidence>
<dbReference type="OrthoDB" id="416786at2759"/>
<feature type="region of interest" description="Disordered" evidence="4">
    <location>
        <begin position="1"/>
        <end position="41"/>
    </location>
</feature>
<feature type="transmembrane region" description="Helical" evidence="5">
    <location>
        <begin position="913"/>
        <end position="936"/>
    </location>
</feature>
<dbReference type="CDD" id="cd05930">
    <property type="entry name" value="A_NRPS"/>
    <property type="match status" value="1"/>
</dbReference>
<evidence type="ECO:0000256" key="1">
    <source>
        <dbReference type="ARBA" id="ARBA00022450"/>
    </source>
</evidence>
<sequence>MADQKEPQTSLSASSSSSSSSSSTLSLSSAPSSPTPSSSSDLALYPYQETADAQTLVDILTATAHAHPQALALDNGSSRLTYAELTAAVAALVARLRAAGLGPGDRVGIRVTSGTMELYIGILAILHAGAAYVPVDVDDPDERAALVFSEAAVCAVLTDRATITLHDTTKPLSRPTAALLPSPDDDAWIIFTSGSTGKPKGVAVTHRSAAAFVDAESRLFLPPPATPLAPGDRVLAGLSVAFDASCEEMWLAWRHGACLVPAARALVKAGAELGGFLTEQHISVVSTVPTLAALWPTEALRGLRLLILGGEACPPELADRLAGAVDGVVWNTYGPTEATVVSCGAPLTAGAPIVRIGLPLAGWRLAVVGADGLPVRWGQDGELVIGGVGMARYLDADKDRAKFAPSPALGGERAYRSGDLVRAEKEGLVFLGRNDEQMKLGGRRIELGEIDAAMMTLPGVQGAASAIRRTDTGNQVLVGYVVRRDGSGAASTAEDRSFLKRVLPPTLIPMLVTVDRIPVRTSGKVDRNALPWPPPASAAGPEESSSGTMGWVSTQWRAVLGASGTSAESNFFELGGTSLAAAQLVSQLRRRCPTLSVADVYEHPTLGAMAGRVESLLLGTSIVERDVALSPRWVVLVQGVVLAALFVLEGVRLAVPLFTSQRIFQAMFAGDFWATRHNLSWPVVGVLWAVLMTMPGRLLTTAALVRALTAGVRPGTYRRAGLTHLRLWAADRVVGLARLGAVPGTNWARYYARLVGCRVGRDVQLHALAPVTGLASFGDGAAVEPEVDCAGYWIDGDVVRVGSVTVGEGARVGARAMLMPDAVVEAYATVKPGLSVQGVVKSPLPPSATSSDQGSSHDGSFRPAKGSFGIGVCYTVALLLLDFLPILMFVPIWLLMPAIVNDYTNFRDLSMGIIIMTVPGTVIGLLFYGLAIVVLVRLANLAIRPGSHSWNSTAAFCAWLIHYLMIDIRMIVFPIFASLFTPVWLRLLGAKVGRNVESSTVVPMPSLLTVHDNAFLADDVLIAPFELSGGRMHLGPVTVGNKSFLGNSAIVDPNINVPDNSLIGVLGSAPGSLGEKQMHAGSSWLGRPPISLPRKVDANIDNALTFAPPKKLVLARALIELCRAIPLILNGFIPSMASLGTLWILYRFGIAAGILAAGGLLVASAFVAAIITIGAKWLVTPNVKAGSTHPLWSSFVWRNELADSFLQAMAVPLMVRYFYGTPVLALFFRALGAKIGHGTWIESHLLPEADLCIVGDGATINRGSLLQTHLFHDRLMRLDEVQLGNGATLGPLSASLPGTVIGPGTTVYPLSLVMRGEHLPGSTRWRGNPVRPWSEASDEKMLGKSSRSSSWDSPSPV</sequence>
<dbReference type="HOGENOM" id="CLU_002751_1_0_1"/>
<dbReference type="InterPro" id="IPR042099">
    <property type="entry name" value="ANL_N_sf"/>
</dbReference>
<evidence type="ECO:0000256" key="2">
    <source>
        <dbReference type="ARBA" id="ARBA00022553"/>
    </source>
</evidence>
<reference evidence="7 8" key="1">
    <citation type="journal article" date="2011" name="Genome Biol.">
        <title>Genome sequence of the insect pathogenic fungus Cordyceps militaris, a valued traditional Chinese medicine.</title>
        <authorList>
            <person name="Zheng P."/>
            <person name="Xia Y."/>
            <person name="Xiao G."/>
            <person name="Xiong C."/>
            <person name="Hu X."/>
            <person name="Zhang S."/>
            <person name="Zheng H."/>
            <person name="Huang Y."/>
            <person name="Zhou Y."/>
            <person name="Wang S."/>
            <person name="Zhao G.P."/>
            <person name="Liu X."/>
            <person name="St Leger R.J."/>
            <person name="Wang C."/>
        </authorList>
    </citation>
    <scope>NUCLEOTIDE SEQUENCE [LARGE SCALE GENOMIC DNA]</scope>
    <source>
        <strain evidence="7 8">CM01</strain>
    </source>
</reference>
<dbReference type="InterPro" id="IPR020845">
    <property type="entry name" value="AMP-binding_CS"/>
</dbReference>
<dbReference type="InterPro" id="IPR012728">
    <property type="entry name" value="Pls/PosA_C"/>
</dbReference>
<dbReference type="SUPFAM" id="SSF56801">
    <property type="entry name" value="Acetyl-CoA synthetase-like"/>
    <property type="match status" value="1"/>
</dbReference>
<feature type="region of interest" description="Disordered" evidence="4">
    <location>
        <begin position="524"/>
        <end position="548"/>
    </location>
</feature>
<evidence type="ECO:0000256" key="5">
    <source>
        <dbReference type="SAM" id="Phobius"/>
    </source>
</evidence>
<keyword evidence="5" id="KW-0472">Membrane</keyword>
<dbReference type="Gene3D" id="1.10.1200.10">
    <property type="entry name" value="ACP-like"/>
    <property type="match status" value="1"/>
</dbReference>
<dbReference type="eggNOG" id="KOG1178">
    <property type="taxonomic scope" value="Eukaryota"/>
</dbReference>
<dbReference type="GO" id="GO:0043041">
    <property type="term" value="P:amino acid activation for nonribosomal peptide biosynthetic process"/>
    <property type="evidence" value="ECO:0007669"/>
    <property type="project" value="TreeGrafter"/>
</dbReference>
<feature type="compositionally biased region" description="Low complexity" evidence="4">
    <location>
        <begin position="9"/>
        <end position="40"/>
    </location>
</feature>
<dbReference type="EMBL" id="JH126405">
    <property type="protein sequence ID" value="EGX88725.1"/>
    <property type="molecule type" value="Genomic_DNA"/>
</dbReference>
<feature type="region of interest" description="Disordered" evidence="4">
    <location>
        <begin position="1321"/>
        <end position="1357"/>
    </location>
</feature>
<evidence type="ECO:0000313" key="7">
    <source>
        <dbReference type="EMBL" id="EGX88725.1"/>
    </source>
</evidence>
<dbReference type="Pfam" id="PF00501">
    <property type="entry name" value="AMP-binding"/>
    <property type="match status" value="1"/>
</dbReference>
<dbReference type="InParanoid" id="G3JS79"/>
<dbReference type="PANTHER" id="PTHR45527:SF1">
    <property type="entry name" value="FATTY ACID SYNTHASE"/>
    <property type="match status" value="1"/>
</dbReference>
<dbReference type="GO" id="GO:0016874">
    <property type="term" value="F:ligase activity"/>
    <property type="evidence" value="ECO:0007669"/>
    <property type="project" value="UniProtKB-KW"/>
</dbReference>
<dbReference type="InterPro" id="IPR000873">
    <property type="entry name" value="AMP-dep_synth/lig_dom"/>
</dbReference>
<dbReference type="NCBIfam" id="TIGR02353">
    <property type="entry name" value="NRPS_term_dom"/>
    <property type="match status" value="1"/>
</dbReference>
<gene>
    <name evidence="7" type="ORF">CCM_08771</name>
</gene>
<dbReference type="GO" id="GO:0044550">
    <property type="term" value="P:secondary metabolite biosynthetic process"/>
    <property type="evidence" value="ECO:0007669"/>
    <property type="project" value="TreeGrafter"/>
</dbReference>
<dbReference type="OMA" id="GVWCESY"/>
<name>G3JS79_CORMM</name>
<dbReference type="PROSITE" id="PS50075">
    <property type="entry name" value="CARRIER"/>
    <property type="match status" value="1"/>
</dbReference>
<organism evidence="7 8">
    <name type="scientific">Cordyceps militaris (strain CM01)</name>
    <name type="common">Caterpillar fungus</name>
    <dbReference type="NCBI Taxonomy" id="983644"/>
    <lineage>
        <taxon>Eukaryota</taxon>
        <taxon>Fungi</taxon>
        <taxon>Dikarya</taxon>
        <taxon>Ascomycota</taxon>
        <taxon>Pezizomycotina</taxon>
        <taxon>Sordariomycetes</taxon>
        <taxon>Hypocreomycetidae</taxon>
        <taxon>Hypocreales</taxon>
        <taxon>Cordycipitaceae</taxon>
        <taxon>Cordyceps</taxon>
    </lineage>
</organism>
<dbReference type="InterPro" id="IPR011004">
    <property type="entry name" value="Trimer_LpxA-like_sf"/>
</dbReference>
<dbReference type="SUPFAM" id="SSF51161">
    <property type="entry name" value="Trimeric LpxA-like enzymes"/>
    <property type="match status" value="3"/>
</dbReference>
<feature type="domain" description="Carrier" evidence="6">
    <location>
        <begin position="543"/>
        <end position="617"/>
    </location>
</feature>
<dbReference type="VEuPathDB" id="FungiDB:CCM_08771"/>
<dbReference type="SMART" id="SM00823">
    <property type="entry name" value="PKS_PP"/>
    <property type="match status" value="1"/>
</dbReference>
<dbReference type="PROSITE" id="PS00455">
    <property type="entry name" value="AMP_BINDING"/>
    <property type="match status" value="1"/>
</dbReference>
<evidence type="ECO:0000313" key="8">
    <source>
        <dbReference type="Proteomes" id="UP000001610"/>
    </source>
</evidence>
<proteinExistence type="predicted"/>
<keyword evidence="5" id="KW-1133">Transmembrane helix</keyword>
<keyword evidence="1" id="KW-0596">Phosphopantetheine</keyword>
<keyword evidence="2" id="KW-0597">Phosphoprotein</keyword>
<dbReference type="GO" id="GO:0005737">
    <property type="term" value="C:cytoplasm"/>
    <property type="evidence" value="ECO:0007669"/>
    <property type="project" value="TreeGrafter"/>
</dbReference>
<dbReference type="InterPro" id="IPR020806">
    <property type="entry name" value="PKS_PP-bd"/>
</dbReference>
<dbReference type="Pfam" id="PF00550">
    <property type="entry name" value="PP-binding"/>
    <property type="match status" value="1"/>
</dbReference>
<dbReference type="Gene3D" id="3.40.50.12780">
    <property type="entry name" value="N-terminal domain of ligase-like"/>
    <property type="match status" value="1"/>
</dbReference>
<dbReference type="STRING" id="983644.G3JS79"/>
<dbReference type="InterPro" id="IPR010071">
    <property type="entry name" value="AA_adenyl_dom"/>
</dbReference>
<dbReference type="GeneID" id="18170776"/>
<evidence type="ECO:0000256" key="3">
    <source>
        <dbReference type="ARBA" id="ARBA00022598"/>
    </source>
</evidence>
<dbReference type="GO" id="GO:0031177">
    <property type="term" value="F:phosphopantetheine binding"/>
    <property type="evidence" value="ECO:0007669"/>
    <property type="project" value="InterPro"/>
</dbReference>
<feature type="transmembrane region" description="Helical" evidence="5">
    <location>
        <begin position="1124"/>
        <end position="1146"/>
    </location>
</feature>